<dbReference type="GO" id="GO:0004476">
    <property type="term" value="F:mannose-6-phosphate isomerase activity"/>
    <property type="evidence" value="ECO:0007669"/>
    <property type="project" value="InterPro"/>
</dbReference>
<dbReference type="GO" id="GO:0005975">
    <property type="term" value="P:carbohydrate metabolic process"/>
    <property type="evidence" value="ECO:0007669"/>
    <property type="project" value="InterPro"/>
</dbReference>
<comment type="similarity">
    <text evidence="1">Belongs to the PGI/PMI family.</text>
</comment>
<dbReference type="InterPro" id="IPR046348">
    <property type="entry name" value="SIS_dom_sf"/>
</dbReference>
<dbReference type="RefSeq" id="WP_260763566.1">
    <property type="nucleotide sequence ID" value="NZ_CP045921.1"/>
</dbReference>
<sequence>MLDDVQIYTQKDPSGALGVAASEWQQAKFEAEVQHPDHDGREITRIVFAGMGGSALSALMVKSWLEGSLDVPFEVVRTYALPAYVGSSTLVVISSCSGNTEETLSCLDDAQARGAQIAVLTAGGTLLERAQQGSMTHVVLPSRTEYEPRMTTLAQMRALTKLLWHFGVTDGSYYDEIARYADWLHDESQAWLPEVTTDKNIAKQLALFSVGKTAVFYAGHLMAPIAYKWKISWNETGKNLAFWNEYPEFNHNEFLGWSSHPIEKPYAVIDLVSDFEHERILKRFELSDKLLSGRRPKANIVRLQGESPVAQMLWGCVLADFVSSYVAVLNGVDPTPVDLIEKFKKELAS</sequence>
<dbReference type="GO" id="GO:1901135">
    <property type="term" value="P:carbohydrate derivative metabolic process"/>
    <property type="evidence" value="ECO:0007669"/>
    <property type="project" value="InterPro"/>
</dbReference>
<dbReference type="SUPFAM" id="SSF53697">
    <property type="entry name" value="SIS domain"/>
    <property type="match status" value="1"/>
</dbReference>
<dbReference type="Pfam" id="PF10432">
    <property type="entry name" value="bact-PGI_C"/>
    <property type="match status" value="1"/>
</dbReference>
<organism evidence="4 5">
    <name type="scientific">Candidatus Mycosynbacter amalyticus</name>
    <dbReference type="NCBI Taxonomy" id="2665156"/>
    <lineage>
        <taxon>Bacteria</taxon>
        <taxon>Candidatus Saccharimonadota</taxon>
        <taxon>Candidatus Saccharimonadota incertae sedis</taxon>
        <taxon>Candidatus Mycosynbacter</taxon>
    </lineage>
</organism>
<protein>
    <submittedName>
        <fullName evidence="4">SIS domain-containing protein</fullName>
    </submittedName>
</protein>
<dbReference type="Pfam" id="PF01380">
    <property type="entry name" value="SIS"/>
    <property type="match status" value="1"/>
</dbReference>
<evidence type="ECO:0000256" key="2">
    <source>
        <dbReference type="ARBA" id="ARBA00023235"/>
    </source>
</evidence>
<dbReference type="PROSITE" id="PS51464">
    <property type="entry name" value="SIS"/>
    <property type="match status" value="1"/>
</dbReference>
<proteinExistence type="inferred from homology"/>
<evidence type="ECO:0000256" key="1">
    <source>
        <dbReference type="ARBA" id="ARBA00010523"/>
    </source>
</evidence>
<dbReference type="Proteomes" id="UP001059824">
    <property type="component" value="Chromosome"/>
</dbReference>
<evidence type="ECO:0000259" key="3">
    <source>
        <dbReference type="PROSITE" id="PS51464"/>
    </source>
</evidence>
<dbReference type="InterPro" id="IPR001347">
    <property type="entry name" value="SIS_dom"/>
</dbReference>
<dbReference type="AlphaFoldDB" id="A0A857MMC1"/>
<keyword evidence="2" id="KW-0413">Isomerase</keyword>
<dbReference type="KEGG" id="mama:GII36_00345"/>
<dbReference type="Gene3D" id="3.40.50.10490">
    <property type="entry name" value="Glucose-6-phosphate isomerase like protein, domain 1"/>
    <property type="match status" value="2"/>
</dbReference>
<evidence type="ECO:0000313" key="5">
    <source>
        <dbReference type="Proteomes" id="UP001059824"/>
    </source>
</evidence>
<feature type="domain" description="SIS" evidence="3">
    <location>
        <begin position="29"/>
        <end position="172"/>
    </location>
</feature>
<accession>A0A857MMC1</accession>
<dbReference type="CDD" id="cd05637">
    <property type="entry name" value="SIS_PGI_PMI_2"/>
    <property type="match status" value="1"/>
</dbReference>
<dbReference type="GO" id="GO:0004347">
    <property type="term" value="F:glucose-6-phosphate isomerase activity"/>
    <property type="evidence" value="ECO:0007669"/>
    <property type="project" value="InterPro"/>
</dbReference>
<reference evidence="4" key="1">
    <citation type="journal article" date="2021" name="Nat. Microbiol.">
        <title>Cocultivation of an ultrasmall environmental parasitic bacterium with lytic ability against bacteria associated with wastewater foams.</title>
        <authorList>
            <person name="Batinovic S."/>
            <person name="Rose J.J.A."/>
            <person name="Ratcliffe J."/>
            <person name="Seviour R.J."/>
            <person name="Petrovski S."/>
        </authorList>
    </citation>
    <scope>NUCLEOTIDE SEQUENCE</scope>
    <source>
        <strain evidence="4">JR1</strain>
    </source>
</reference>
<dbReference type="GO" id="GO:0097367">
    <property type="term" value="F:carbohydrate derivative binding"/>
    <property type="evidence" value="ECO:0007669"/>
    <property type="project" value="InterPro"/>
</dbReference>
<keyword evidence="5" id="KW-1185">Reference proteome</keyword>
<dbReference type="InterPro" id="IPR019490">
    <property type="entry name" value="Glu6P/Mann6P_isomerase_C"/>
</dbReference>
<gene>
    <name evidence="4" type="ORF">GII36_00345</name>
</gene>
<name>A0A857MMC1_9BACT</name>
<evidence type="ECO:0000313" key="4">
    <source>
        <dbReference type="EMBL" id="QHN42311.1"/>
    </source>
</evidence>
<dbReference type="EMBL" id="CP045921">
    <property type="protein sequence ID" value="QHN42311.1"/>
    <property type="molecule type" value="Genomic_DNA"/>
</dbReference>